<feature type="chain" id="PRO_5045350412" description="EF-hand domain-containing protein" evidence="2">
    <location>
        <begin position="31"/>
        <end position="373"/>
    </location>
</feature>
<dbReference type="PROSITE" id="PS00018">
    <property type="entry name" value="EF_HAND_1"/>
    <property type="match status" value="2"/>
</dbReference>
<feature type="region of interest" description="Disordered" evidence="1">
    <location>
        <begin position="320"/>
        <end position="373"/>
    </location>
</feature>
<evidence type="ECO:0000313" key="5">
    <source>
        <dbReference type="Proteomes" id="UP001154015"/>
    </source>
</evidence>
<dbReference type="SUPFAM" id="SSF47473">
    <property type="entry name" value="EF-hand"/>
    <property type="match status" value="1"/>
</dbReference>
<dbReference type="Gene3D" id="1.10.238.10">
    <property type="entry name" value="EF-hand"/>
    <property type="match status" value="1"/>
</dbReference>
<evidence type="ECO:0000313" key="4">
    <source>
        <dbReference type="EMBL" id="CAH9420309.1"/>
    </source>
</evidence>
<dbReference type="Pfam" id="PF13202">
    <property type="entry name" value="EF-hand_5"/>
    <property type="match status" value="1"/>
</dbReference>
<evidence type="ECO:0000259" key="3">
    <source>
        <dbReference type="PROSITE" id="PS50222"/>
    </source>
</evidence>
<keyword evidence="2" id="KW-0732">Signal</keyword>
<dbReference type="EMBL" id="CAKXYP010000040">
    <property type="protein sequence ID" value="CAH9420309.1"/>
    <property type="molecule type" value="Genomic_DNA"/>
</dbReference>
<keyword evidence="5" id="KW-1185">Reference proteome</keyword>
<name>A0ABM9H9H0_STRGL</name>
<organism evidence="4 5">
    <name type="scientific">Streptomyces globisporus</name>
    <dbReference type="NCBI Taxonomy" id="1908"/>
    <lineage>
        <taxon>Bacteria</taxon>
        <taxon>Bacillati</taxon>
        <taxon>Actinomycetota</taxon>
        <taxon>Actinomycetes</taxon>
        <taxon>Kitasatosporales</taxon>
        <taxon>Streptomycetaceae</taxon>
        <taxon>Streptomyces</taxon>
    </lineage>
</organism>
<protein>
    <recommendedName>
        <fullName evidence="3">EF-hand domain-containing protein</fullName>
    </recommendedName>
</protein>
<gene>
    <name evidence="4" type="ORF">SGL43_07367</name>
</gene>
<dbReference type="InterPro" id="IPR002048">
    <property type="entry name" value="EF_hand_dom"/>
</dbReference>
<feature type="compositionally biased region" description="Basic and acidic residues" evidence="1">
    <location>
        <begin position="70"/>
        <end position="83"/>
    </location>
</feature>
<evidence type="ECO:0000256" key="1">
    <source>
        <dbReference type="SAM" id="MobiDB-lite"/>
    </source>
</evidence>
<dbReference type="PROSITE" id="PS50222">
    <property type="entry name" value="EF_HAND_2"/>
    <property type="match status" value="1"/>
</dbReference>
<dbReference type="Proteomes" id="UP001154015">
    <property type="component" value="Unassembled WGS sequence"/>
</dbReference>
<evidence type="ECO:0000256" key="2">
    <source>
        <dbReference type="SAM" id="SignalP"/>
    </source>
</evidence>
<comment type="caution">
    <text evidence="4">The sequence shown here is derived from an EMBL/GenBank/DDBJ whole genome shotgun (WGS) entry which is preliminary data.</text>
</comment>
<feature type="signal peptide" evidence="2">
    <location>
        <begin position="1"/>
        <end position="30"/>
    </location>
</feature>
<accession>A0ABM9H9H0</accession>
<sequence length="373" mass="39747">MNTELKVFRFRRLLGAAVAVATVATTGAFTAPQTPAAASQTVTFDQPGEQAWTVPAGVERITVSVCGGRERRVGRHGEHRGAADHPLQALRPTPRPAGAERLSPLWATGRAFAGPVIGAITVASLPEAFRRRAGLPKIAGVESLMQGAYLAAGLTRFRPEGWIRAENITELLSLSPDSDDPRARTVAALRDQMKRAGALIRLITPLPPEHEPAAADSSAQRSAHEFFADVLDQTGDGYVTWPDLAAMARERSGLLDLDEPQETRLYNAYADWWRELQAALDTDGDGHVSAAEYAAAVPSLVGPALIRVAEVLFDATDKDGDQTIDADEYRPCSAPRSTATPPAPGRRTAAARSSTTSCPSCPDVSAPPRTTLC</sequence>
<proteinExistence type="predicted"/>
<feature type="region of interest" description="Disordered" evidence="1">
    <location>
        <begin position="70"/>
        <end position="100"/>
    </location>
</feature>
<reference evidence="4" key="1">
    <citation type="submission" date="2022-03" db="EMBL/GenBank/DDBJ databases">
        <authorList>
            <person name="Leyn A S."/>
        </authorList>
    </citation>
    <scope>NUCLEOTIDE SEQUENCE</scope>
    <source>
        <strain evidence="4">Streptomyces globisporus 4-3</strain>
    </source>
</reference>
<feature type="domain" description="EF-hand" evidence="3">
    <location>
        <begin position="268"/>
        <end position="303"/>
    </location>
</feature>
<feature type="compositionally biased region" description="Low complexity" evidence="1">
    <location>
        <begin position="331"/>
        <end position="362"/>
    </location>
</feature>
<dbReference type="CDD" id="cd00051">
    <property type="entry name" value="EFh"/>
    <property type="match status" value="1"/>
</dbReference>
<dbReference type="InterPro" id="IPR011992">
    <property type="entry name" value="EF-hand-dom_pair"/>
</dbReference>
<dbReference type="InterPro" id="IPR018247">
    <property type="entry name" value="EF_Hand_1_Ca_BS"/>
</dbReference>